<dbReference type="AlphaFoldDB" id="B4RPX6"/>
<sequence length="38" mass="4284">MPYSYYVIRFLQLMVSDGIPVCGSECRLKGFTASPLLQ</sequence>
<organism evidence="1 2">
    <name type="scientific">Neisseria gonorrhoeae (strain NCCP11945)</name>
    <dbReference type="NCBI Taxonomy" id="521006"/>
    <lineage>
        <taxon>Bacteria</taxon>
        <taxon>Pseudomonadati</taxon>
        <taxon>Pseudomonadota</taxon>
        <taxon>Betaproteobacteria</taxon>
        <taxon>Neisseriales</taxon>
        <taxon>Neisseriaceae</taxon>
        <taxon>Neisseria</taxon>
    </lineage>
</organism>
<dbReference type="Proteomes" id="UP000002564">
    <property type="component" value="Chromosome"/>
</dbReference>
<accession>B4RPX6</accession>
<dbReference type="KEGG" id="ngk:NGK_2399"/>
<gene>
    <name evidence="1" type="ordered locus">NGK_2399</name>
</gene>
<protein>
    <submittedName>
        <fullName evidence="1">Uncharacterized protein</fullName>
    </submittedName>
</protein>
<evidence type="ECO:0000313" key="1">
    <source>
        <dbReference type="EMBL" id="ACF31001.1"/>
    </source>
</evidence>
<reference evidence="1 2" key="1">
    <citation type="journal article" date="2008" name="J. Bacteriol.">
        <title>Complete genome sequence of Neisseria gonorrhoeae NCCP11945.</title>
        <authorList>
            <person name="Chung G.T."/>
            <person name="Yoo J.S."/>
            <person name="Oh H.B."/>
            <person name="Lee Y.S."/>
            <person name="Cha S.H."/>
            <person name="Kim S.J."/>
            <person name="Yoo C.K."/>
        </authorList>
    </citation>
    <scope>NUCLEOTIDE SEQUENCE [LARGE SCALE GENOMIC DNA]</scope>
    <source>
        <strain evidence="1 2">NCCP11945</strain>
    </source>
</reference>
<dbReference type="EMBL" id="CP001050">
    <property type="protein sequence ID" value="ACF31001.1"/>
    <property type="molecule type" value="Genomic_DNA"/>
</dbReference>
<dbReference type="HOGENOM" id="CLU_3330583_0_0_4"/>
<proteinExistence type="predicted"/>
<name>B4RPX6_NEIG2</name>
<evidence type="ECO:0000313" key="2">
    <source>
        <dbReference type="Proteomes" id="UP000002564"/>
    </source>
</evidence>